<dbReference type="Pfam" id="PF01381">
    <property type="entry name" value="HTH_3"/>
    <property type="match status" value="1"/>
</dbReference>
<dbReference type="InterPro" id="IPR001387">
    <property type="entry name" value="Cro/C1-type_HTH"/>
</dbReference>
<proteinExistence type="predicted"/>
<reference evidence="3" key="1">
    <citation type="journal article" date="2019" name="Int. J. Syst. Evol. Microbiol.">
        <title>The Global Catalogue of Microorganisms (GCM) 10K type strain sequencing project: providing services to taxonomists for standard genome sequencing and annotation.</title>
        <authorList>
            <consortium name="The Broad Institute Genomics Platform"/>
            <consortium name="The Broad Institute Genome Sequencing Center for Infectious Disease"/>
            <person name="Wu L."/>
            <person name="Ma J."/>
        </authorList>
    </citation>
    <scope>NUCLEOTIDE SEQUENCE [LARGE SCALE GENOMIC DNA]</scope>
    <source>
        <strain evidence="3">KCTC 13193</strain>
    </source>
</reference>
<name>A0ABV7A6X9_9BACI</name>
<dbReference type="InterPro" id="IPR010982">
    <property type="entry name" value="Lambda_DNA-bd_dom_sf"/>
</dbReference>
<evidence type="ECO:0000259" key="1">
    <source>
        <dbReference type="PROSITE" id="PS50943"/>
    </source>
</evidence>
<protein>
    <submittedName>
        <fullName evidence="2">Helix-turn-helix domain-containing protein</fullName>
    </submittedName>
</protein>
<dbReference type="SUPFAM" id="SSF47413">
    <property type="entry name" value="lambda repressor-like DNA-binding domains"/>
    <property type="match status" value="1"/>
</dbReference>
<dbReference type="CDD" id="cd00093">
    <property type="entry name" value="HTH_XRE"/>
    <property type="match status" value="1"/>
</dbReference>
<dbReference type="EMBL" id="JBHRRZ010000015">
    <property type="protein sequence ID" value="MFC2948574.1"/>
    <property type="molecule type" value="Genomic_DNA"/>
</dbReference>
<evidence type="ECO:0000313" key="3">
    <source>
        <dbReference type="Proteomes" id="UP001595387"/>
    </source>
</evidence>
<dbReference type="Proteomes" id="UP001595387">
    <property type="component" value="Unassembled WGS sequence"/>
</dbReference>
<dbReference type="Gene3D" id="1.10.260.40">
    <property type="entry name" value="lambda repressor-like DNA-binding domains"/>
    <property type="match status" value="1"/>
</dbReference>
<accession>A0ABV7A6X9</accession>
<feature type="domain" description="HTH cro/C1-type" evidence="1">
    <location>
        <begin position="7"/>
        <end position="61"/>
    </location>
</feature>
<comment type="caution">
    <text evidence="2">The sequence shown here is derived from an EMBL/GenBank/DDBJ whole genome shotgun (WGS) entry which is preliminary data.</text>
</comment>
<sequence length="77" mass="8857">MKIHEKIELIRQRKGVTKTHIANKCNKTSAWYTGISKGRSKIDVETLQQIAEALEVDVRIFFEDNLSVTLNSEKQII</sequence>
<gene>
    <name evidence="2" type="ORF">ACFODW_09500</name>
</gene>
<keyword evidence="3" id="KW-1185">Reference proteome</keyword>
<dbReference type="RefSeq" id="WP_390305713.1">
    <property type="nucleotide sequence ID" value="NZ_JBHRRZ010000015.1"/>
</dbReference>
<evidence type="ECO:0000313" key="2">
    <source>
        <dbReference type="EMBL" id="MFC2948574.1"/>
    </source>
</evidence>
<dbReference type="PROSITE" id="PS50943">
    <property type="entry name" value="HTH_CROC1"/>
    <property type="match status" value="1"/>
</dbReference>
<organism evidence="2 3">
    <name type="scientific">Virgibacillus sediminis</name>
    <dbReference type="NCBI Taxonomy" id="202260"/>
    <lineage>
        <taxon>Bacteria</taxon>
        <taxon>Bacillati</taxon>
        <taxon>Bacillota</taxon>
        <taxon>Bacilli</taxon>
        <taxon>Bacillales</taxon>
        <taxon>Bacillaceae</taxon>
        <taxon>Virgibacillus</taxon>
    </lineage>
</organism>
<dbReference type="SMART" id="SM00530">
    <property type="entry name" value="HTH_XRE"/>
    <property type="match status" value="1"/>
</dbReference>